<evidence type="ECO:0000313" key="3">
    <source>
        <dbReference type="Proteomes" id="UP000580051"/>
    </source>
</evidence>
<feature type="non-terminal residue" evidence="2">
    <location>
        <position position="1"/>
    </location>
</feature>
<comment type="caution">
    <text evidence="2">The sequence shown here is derived from an EMBL/GenBank/DDBJ whole genome shotgun (WGS) entry which is preliminary data.</text>
</comment>
<dbReference type="EMBL" id="BLRV01000456">
    <property type="protein sequence ID" value="GFP22482.1"/>
    <property type="molecule type" value="Genomic_DNA"/>
</dbReference>
<name>A0A6V8NQ82_9ACTN</name>
<feature type="transmembrane region" description="Helical" evidence="1">
    <location>
        <begin position="28"/>
        <end position="46"/>
    </location>
</feature>
<reference evidence="2 3" key="1">
    <citation type="journal article" date="2020" name="Front. Microbiol.">
        <title>Single-cell genomics of novel Actinobacteria with the Wood-Ljungdahl pathway discovered in a serpentinizing system.</title>
        <authorList>
            <person name="Merino N."/>
            <person name="Kawai M."/>
            <person name="Boyd E.S."/>
            <person name="Colman D.R."/>
            <person name="McGlynn S.E."/>
            <person name="Nealson K.H."/>
            <person name="Kurokawa K."/>
            <person name="Hongoh Y."/>
        </authorList>
    </citation>
    <scope>NUCLEOTIDE SEQUENCE [LARGE SCALE GENOMIC DNA]</scope>
    <source>
        <strain evidence="2 3">S06</strain>
    </source>
</reference>
<evidence type="ECO:0000256" key="1">
    <source>
        <dbReference type="SAM" id="Phobius"/>
    </source>
</evidence>
<proteinExistence type="predicted"/>
<keyword evidence="1" id="KW-0812">Transmembrane</keyword>
<organism evidence="2 3">
    <name type="scientific">Candidatus Hakubella thermalkaliphila</name>
    <dbReference type="NCBI Taxonomy" id="2754717"/>
    <lineage>
        <taxon>Bacteria</taxon>
        <taxon>Bacillati</taxon>
        <taxon>Actinomycetota</taxon>
        <taxon>Actinomycetota incertae sedis</taxon>
        <taxon>Candidatus Hakubellales</taxon>
        <taxon>Candidatus Hakubellaceae</taxon>
        <taxon>Candidatus Hakubella</taxon>
    </lineage>
</organism>
<keyword evidence="1" id="KW-1133">Transmembrane helix</keyword>
<gene>
    <name evidence="2" type="ORF">HKBW3S06_01710</name>
</gene>
<dbReference type="AlphaFoldDB" id="A0A6V8NQ82"/>
<dbReference type="Proteomes" id="UP000580051">
    <property type="component" value="Unassembled WGS sequence"/>
</dbReference>
<keyword evidence="1" id="KW-0472">Membrane</keyword>
<feature type="non-terminal residue" evidence="2">
    <location>
        <position position="179"/>
    </location>
</feature>
<feature type="transmembrane region" description="Helical" evidence="1">
    <location>
        <begin position="5"/>
        <end position="22"/>
    </location>
</feature>
<protein>
    <submittedName>
        <fullName evidence="2">Uncharacterized protein</fullName>
    </submittedName>
</protein>
<accession>A0A6V8NQ82</accession>
<evidence type="ECO:0000313" key="2">
    <source>
        <dbReference type="EMBL" id="GFP22482.1"/>
    </source>
</evidence>
<sequence>FFRDLLVNFISGLAGGAVVGIFSGKLWLGLLSFLIIVIVIFSFWLWTKYKRMIRLILSGNAGYYYSFDLEENPKVWQEAKKSFCYLGISLDSVMEHFRRWIEKNPLPEYRVLLMKPDSFSLKQQAAFQKGHALNVNLGNLPDEAKEAINKAAEVTSQRIRGSLSILKNTTPYKEGRLKI</sequence>